<dbReference type="Proteomes" id="UP000037035">
    <property type="component" value="Unassembled WGS sequence"/>
</dbReference>
<reference evidence="1 2" key="1">
    <citation type="submission" date="2015-08" db="EMBL/GenBank/DDBJ databases">
        <title>Next Generation Sequencing and Analysis of the Genome of Puccinia sorghi L Schw, the Causal Agent of Maize Common Rust.</title>
        <authorList>
            <person name="Rochi L."/>
            <person name="Burguener G."/>
            <person name="Darino M."/>
            <person name="Turjanski A."/>
            <person name="Kreff E."/>
            <person name="Dieguez M.J."/>
            <person name="Sacco F."/>
        </authorList>
    </citation>
    <scope>NUCLEOTIDE SEQUENCE [LARGE SCALE GENOMIC DNA]</scope>
    <source>
        <strain evidence="1 2">RO10H11247</strain>
    </source>
</reference>
<protein>
    <submittedName>
        <fullName evidence="1">Uncharacterized protein</fullName>
    </submittedName>
</protein>
<evidence type="ECO:0000313" key="1">
    <source>
        <dbReference type="EMBL" id="KNZ49438.1"/>
    </source>
</evidence>
<dbReference type="VEuPathDB" id="FungiDB:VP01_4g1"/>
<accession>A0A0L6ULN3</accession>
<evidence type="ECO:0000313" key="2">
    <source>
        <dbReference type="Proteomes" id="UP000037035"/>
    </source>
</evidence>
<dbReference type="EMBL" id="LAVV01010166">
    <property type="protein sequence ID" value="KNZ49438.1"/>
    <property type="molecule type" value="Genomic_DNA"/>
</dbReference>
<gene>
    <name evidence="1" type="ORF">VP01_4g1</name>
</gene>
<name>A0A0L6ULN3_9BASI</name>
<dbReference type="OrthoDB" id="2506942at2759"/>
<keyword evidence="2" id="KW-1185">Reference proteome</keyword>
<comment type="caution">
    <text evidence="1">The sequence shown here is derived from an EMBL/GenBank/DDBJ whole genome shotgun (WGS) entry which is preliminary data.</text>
</comment>
<sequence length="116" mass="12520">MITANNASTNSRMSLEIQPMIPSFNMKEKILGCIAQVINLGAKAGLTVLESIHKEIGTEISMADSENSPHIMLIASLTTNPDGLGLEMKTIIKRIHGLSTYVVVFFSQQCEVPTSG</sequence>
<dbReference type="AlphaFoldDB" id="A0A0L6ULN3"/>
<organism evidence="1 2">
    <name type="scientific">Puccinia sorghi</name>
    <dbReference type="NCBI Taxonomy" id="27349"/>
    <lineage>
        <taxon>Eukaryota</taxon>
        <taxon>Fungi</taxon>
        <taxon>Dikarya</taxon>
        <taxon>Basidiomycota</taxon>
        <taxon>Pucciniomycotina</taxon>
        <taxon>Pucciniomycetes</taxon>
        <taxon>Pucciniales</taxon>
        <taxon>Pucciniaceae</taxon>
        <taxon>Puccinia</taxon>
    </lineage>
</organism>
<proteinExistence type="predicted"/>